<dbReference type="SMART" id="SM00849">
    <property type="entry name" value="Lactamase_B"/>
    <property type="match status" value="1"/>
</dbReference>
<gene>
    <name evidence="2" type="primary">yycJ</name>
    <name evidence="2" type="ORF">KS4_11570</name>
</gene>
<dbReference type="GO" id="GO:0016787">
    <property type="term" value="F:hydrolase activity"/>
    <property type="evidence" value="ECO:0007669"/>
    <property type="project" value="UniProtKB-KW"/>
</dbReference>
<accession>A0A517YSB5</accession>
<dbReference type="KEGG" id="pcor:KS4_11570"/>
<dbReference type="PANTHER" id="PTHR47619">
    <property type="entry name" value="METALLO-HYDROLASE YYCJ-RELATED"/>
    <property type="match status" value="1"/>
</dbReference>
<keyword evidence="3" id="KW-1185">Reference proteome</keyword>
<dbReference type="EMBL" id="CP036425">
    <property type="protein sequence ID" value="QDU33115.1"/>
    <property type="molecule type" value="Genomic_DNA"/>
</dbReference>
<protein>
    <submittedName>
        <fullName evidence="2">Metallo-hydrolase YycJ</fullName>
        <ecNumber evidence="2">3.-.-.-</ecNumber>
    </submittedName>
</protein>
<dbReference type="Proteomes" id="UP000317369">
    <property type="component" value="Chromosome"/>
</dbReference>
<evidence type="ECO:0000313" key="2">
    <source>
        <dbReference type="EMBL" id="QDU33115.1"/>
    </source>
</evidence>
<dbReference type="InterPro" id="IPR052533">
    <property type="entry name" value="WalJ/YycJ-like"/>
</dbReference>
<evidence type="ECO:0000313" key="3">
    <source>
        <dbReference type="Proteomes" id="UP000317369"/>
    </source>
</evidence>
<dbReference type="OrthoDB" id="9781189at2"/>
<dbReference type="PANTHER" id="PTHR47619:SF1">
    <property type="entry name" value="EXODEOXYRIBONUCLEASE WALJ"/>
    <property type="match status" value="1"/>
</dbReference>
<dbReference type="RefSeq" id="WP_145075721.1">
    <property type="nucleotide sequence ID" value="NZ_CP036425.1"/>
</dbReference>
<dbReference type="EC" id="3.-.-.-" evidence="2"/>
<dbReference type="AlphaFoldDB" id="A0A517YSB5"/>
<organism evidence="2 3">
    <name type="scientific">Poriferisphaera corsica</name>
    <dbReference type="NCBI Taxonomy" id="2528020"/>
    <lineage>
        <taxon>Bacteria</taxon>
        <taxon>Pseudomonadati</taxon>
        <taxon>Planctomycetota</taxon>
        <taxon>Phycisphaerae</taxon>
        <taxon>Phycisphaerales</taxon>
        <taxon>Phycisphaeraceae</taxon>
        <taxon>Poriferisphaera</taxon>
    </lineage>
</organism>
<name>A0A517YSB5_9BACT</name>
<sequence>MKVISLQSGSNGNCIFVEADGLRLLFDAGISGKQAQLRLAEHNIDINTVDALIISHEHIDHVKSAGIFQRKFNLPIYITPKTWATAYKQHNLGPIHTINHFAPDSTFYLPNRPDVAITAIPTHHDCIDGSCFVVQHNQKRLGLCTDLGHAFPELTTLIPTLDALIIESNFDPDMLSFSSYPIHTQRRIAGPHGHLSNHEAASSLQSYADHTSLQWVLLAHLSENNNTPDVAANTHLDHHTLTTHIASRHQVSPAYHID</sequence>
<feature type="domain" description="Metallo-beta-lactamase" evidence="1">
    <location>
        <begin position="11"/>
        <end position="192"/>
    </location>
</feature>
<evidence type="ECO:0000259" key="1">
    <source>
        <dbReference type="SMART" id="SM00849"/>
    </source>
</evidence>
<dbReference type="SUPFAM" id="SSF56281">
    <property type="entry name" value="Metallo-hydrolase/oxidoreductase"/>
    <property type="match status" value="1"/>
</dbReference>
<dbReference type="Pfam" id="PF12706">
    <property type="entry name" value="Lactamase_B_2"/>
    <property type="match status" value="1"/>
</dbReference>
<proteinExistence type="predicted"/>
<dbReference type="InterPro" id="IPR036866">
    <property type="entry name" value="RibonucZ/Hydroxyglut_hydro"/>
</dbReference>
<keyword evidence="2" id="KW-0378">Hydrolase</keyword>
<reference evidence="2 3" key="1">
    <citation type="submission" date="2019-02" db="EMBL/GenBank/DDBJ databases">
        <title>Deep-cultivation of Planctomycetes and their phenomic and genomic characterization uncovers novel biology.</title>
        <authorList>
            <person name="Wiegand S."/>
            <person name="Jogler M."/>
            <person name="Boedeker C."/>
            <person name="Pinto D."/>
            <person name="Vollmers J."/>
            <person name="Rivas-Marin E."/>
            <person name="Kohn T."/>
            <person name="Peeters S.H."/>
            <person name="Heuer A."/>
            <person name="Rast P."/>
            <person name="Oberbeckmann S."/>
            <person name="Bunk B."/>
            <person name="Jeske O."/>
            <person name="Meyerdierks A."/>
            <person name="Storesund J.E."/>
            <person name="Kallscheuer N."/>
            <person name="Luecker S."/>
            <person name="Lage O.M."/>
            <person name="Pohl T."/>
            <person name="Merkel B.J."/>
            <person name="Hornburger P."/>
            <person name="Mueller R.-W."/>
            <person name="Bruemmer F."/>
            <person name="Labrenz M."/>
            <person name="Spormann A.M."/>
            <person name="Op den Camp H."/>
            <person name="Overmann J."/>
            <person name="Amann R."/>
            <person name="Jetten M.S.M."/>
            <person name="Mascher T."/>
            <person name="Medema M.H."/>
            <person name="Devos D.P."/>
            <person name="Kaster A.-K."/>
            <person name="Ovreas L."/>
            <person name="Rohde M."/>
            <person name="Galperin M.Y."/>
            <person name="Jogler C."/>
        </authorList>
    </citation>
    <scope>NUCLEOTIDE SEQUENCE [LARGE SCALE GENOMIC DNA]</scope>
    <source>
        <strain evidence="2 3">KS4</strain>
    </source>
</reference>
<dbReference type="InterPro" id="IPR001279">
    <property type="entry name" value="Metallo-B-lactamas"/>
</dbReference>
<dbReference type="Gene3D" id="3.60.15.10">
    <property type="entry name" value="Ribonuclease Z/Hydroxyacylglutathione hydrolase-like"/>
    <property type="match status" value="1"/>
</dbReference>